<keyword evidence="4" id="KW-1185">Reference proteome</keyword>
<name>A0AAD8UYW6_9PEZI</name>
<keyword evidence="2" id="KW-0812">Transmembrane</keyword>
<dbReference type="Proteomes" id="UP001230504">
    <property type="component" value="Unassembled WGS sequence"/>
</dbReference>
<sequence>MSLLPADRHPRDHFTALRFSTRIPRLCPEHNNNNNAQHEATYNLTQLQPIELCFHRDFVADPDDPVSLHLAGHPRRIIQYHGPIKLPLPTPPCPIHKIDDVVQLTLSNNKSSYPPTSSPSPNPSLSLSPILSPILSPTQQRRRPNLVAFSRPSLAFFIFCGFLLGLWTSQLFRHSHVNSCTTAMTAPDGTLYEMHFENNAIPLELYRAIALLEHQRLSLYNVVIDTLNSPNATFLQDVQKVVGRICLNATYLLSQESRKSQAATASHRHDISFTCRLLDRHISTVALLWAPLSETVSAWRPDRRLRMAAKLLGTAYDTPSFLYTYRKAFLNSETDWADATCHFCSSAGNTQNGTIGMAWHFACDPAFVALSDVSSLVSFLESWGQQQSARRYKALHKAFIERQGGGPDENNYGAEGGDIVRFLLQASDVAAPSMAAEGELMSLLRQVVELLTGISDLTRLVSQHMFRIAAMTDAADGGLLGRNKEYTAAAPPPPWFQDAFLWLRPSQVPSHSPDVSMNNIYKDVIELNRLQDSTIKLILHTLAPAATDIIPICNMASDFKVLLDLLDDGHGWNAVTSHVVAGSESKPLSIIHVTNTTYVMNIDREVAALEAEAARLKPISRQRRPPPDTEFGDEGENGPRAPVEVPEPQDNEERQFLERVRQGSQAMRQAAVQRLMGVFGQETPAPSVSTVSTRMRIG</sequence>
<accession>A0AAD8UYW6</accession>
<protein>
    <submittedName>
        <fullName evidence="3">Uncharacterized protein</fullName>
    </submittedName>
</protein>
<evidence type="ECO:0000256" key="1">
    <source>
        <dbReference type="SAM" id="MobiDB-lite"/>
    </source>
</evidence>
<dbReference type="RefSeq" id="XP_060408308.1">
    <property type="nucleotide sequence ID" value="XM_060555931.1"/>
</dbReference>
<keyword evidence="2" id="KW-1133">Transmembrane helix</keyword>
<feature type="transmembrane region" description="Helical" evidence="2">
    <location>
        <begin position="146"/>
        <end position="167"/>
    </location>
</feature>
<proteinExistence type="predicted"/>
<evidence type="ECO:0000313" key="4">
    <source>
        <dbReference type="Proteomes" id="UP001230504"/>
    </source>
</evidence>
<keyword evidence="2" id="KW-0472">Membrane</keyword>
<dbReference type="EMBL" id="JAHLJV010000111">
    <property type="protein sequence ID" value="KAK1570152.1"/>
    <property type="molecule type" value="Genomic_DNA"/>
</dbReference>
<feature type="region of interest" description="Disordered" evidence="1">
    <location>
        <begin position="617"/>
        <end position="651"/>
    </location>
</feature>
<comment type="caution">
    <text evidence="3">The sequence shown here is derived from an EMBL/GenBank/DDBJ whole genome shotgun (WGS) entry which is preliminary data.</text>
</comment>
<dbReference type="GeneID" id="85440171"/>
<gene>
    <name evidence="3" type="ORF">LY79DRAFT_527367</name>
</gene>
<evidence type="ECO:0000313" key="3">
    <source>
        <dbReference type="EMBL" id="KAK1570152.1"/>
    </source>
</evidence>
<organism evidence="3 4">
    <name type="scientific">Colletotrichum navitas</name>
    <dbReference type="NCBI Taxonomy" id="681940"/>
    <lineage>
        <taxon>Eukaryota</taxon>
        <taxon>Fungi</taxon>
        <taxon>Dikarya</taxon>
        <taxon>Ascomycota</taxon>
        <taxon>Pezizomycotina</taxon>
        <taxon>Sordariomycetes</taxon>
        <taxon>Hypocreomycetidae</taxon>
        <taxon>Glomerellales</taxon>
        <taxon>Glomerellaceae</taxon>
        <taxon>Colletotrichum</taxon>
        <taxon>Colletotrichum graminicola species complex</taxon>
    </lineage>
</organism>
<reference evidence="3" key="1">
    <citation type="submission" date="2021-06" db="EMBL/GenBank/DDBJ databases">
        <title>Comparative genomics, transcriptomics and evolutionary studies reveal genomic signatures of adaptation to plant cell wall in hemibiotrophic fungi.</title>
        <authorList>
            <consortium name="DOE Joint Genome Institute"/>
            <person name="Baroncelli R."/>
            <person name="Diaz J.F."/>
            <person name="Benocci T."/>
            <person name="Peng M."/>
            <person name="Battaglia E."/>
            <person name="Haridas S."/>
            <person name="Andreopoulos W."/>
            <person name="Labutti K."/>
            <person name="Pangilinan J."/>
            <person name="Floch G.L."/>
            <person name="Makela M.R."/>
            <person name="Henrissat B."/>
            <person name="Grigoriev I.V."/>
            <person name="Crouch J.A."/>
            <person name="De Vries R.P."/>
            <person name="Sukno S.A."/>
            <person name="Thon M.R."/>
        </authorList>
    </citation>
    <scope>NUCLEOTIDE SEQUENCE</scope>
    <source>
        <strain evidence="3">CBS 125086</strain>
    </source>
</reference>
<dbReference type="AlphaFoldDB" id="A0AAD8UYW6"/>
<evidence type="ECO:0000256" key="2">
    <source>
        <dbReference type="SAM" id="Phobius"/>
    </source>
</evidence>